<comment type="caution">
    <text evidence="2">The sequence shown here is derived from an EMBL/GenBank/DDBJ whole genome shotgun (WGS) entry which is preliminary data.</text>
</comment>
<dbReference type="EMBL" id="BGPR01000051">
    <property type="protein sequence ID" value="GBL87005.1"/>
    <property type="molecule type" value="Genomic_DNA"/>
</dbReference>
<organism evidence="2 3">
    <name type="scientific">Araneus ventricosus</name>
    <name type="common">Orbweaver spider</name>
    <name type="synonym">Epeira ventricosa</name>
    <dbReference type="NCBI Taxonomy" id="182803"/>
    <lineage>
        <taxon>Eukaryota</taxon>
        <taxon>Metazoa</taxon>
        <taxon>Ecdysozoa</taxon>
        <taxon>Arthropoda</taxon>
        <taxon>Chelicerata</taxon>
        <taxon>Arachnida</taxon>
        <taxon>Araneae</taxon>
        <taxon>Araneomorphae</taxon>
        <taxon>Entelegynae</taxon>
        <taxon>Araneoidea</taxon>
        <taxon>Araneidae</taxon>
        <taxon>Araneus</taxon>
    </lineage>
</organism>
<proteinExistence type="predicted"/>
<feature type="compositionally biased region" description="Polar residues" evidence="1">
    <location>
        <begin position="127"/>
        <end position="138"/>
    </location>
</feature>
<name>A0A4Y2B6Q4_ARAVE</name>
<evidence type="ECO:0000256" key="1">
    <source>
        <dbReference type="SAM" id="MobiDB-lite"/>
    </source>
</evidence>
<protein>
    <submittedName>
        <fullName evidence="2">Uncharacterized protein</fullName>
    </submittedName>
</protein>
<evidence type="ECO:0000313" key="3">
    <source>
        <dbReference type="Proteomes" id="UP000499080"/>
    </source>
</evidence>
<dbReference type="Proteomes" id="UP000499080">
    <property type="component" value="Unassembled WGS sequence"/>
</dbReference>
<feature type="region of interest" description="Disordered" evidence="1">
    <location>
        <begin position="108"/>
        <end position="138"/>
    </location>
</feature>
<sequence length="138" mass="16015">MDVIRNRLLGLNQKKILKLDAVPSINLPLQHNVEDVSSRSERKRSILQETKIRLKCLTLEKACVTTAMEPFTTSKTESICSSCFETQKGNALLLERIRFLDNELEKTKEKRRRKIREKKGKEMKTKAQISRILTENKS</sequence>
<gene>
    <name evidence="2" type="ORF">AVEN_218717_1</name>
</gene>
<feature type="compositionally biased region" description="Basic residues" evidence="1">
    <location>
        <begin position="109"/>
        <end position="118"/>
    </location>
</feature>
<reference evidence="2 3" key="1">
    <citation type="journal article" date="2019" name="Sci. Rep.">
        <title>Orb-weaving spider Araneus ventricosus genome elucidates the spidroin gene catalogue.</title>
        <authorList>
            <person name="Kono N."/>
            <person name="Nakamura H."/>
            <person name="Ohtoshi R."/>
            <person name="Moran D.A.P."/>
            <person name="Shinohara A."/>
            <person name="Yoshida Y."/>
            <person name="Fujiwara M."/>
            <person name="Mori M."/>
            <person name="Tomita M."/>
            <person name="Arakawa K."/>
        </authorList>
    </citation>
    <scope>NUCLEOTIDE SEQUENCE [LARGE SCALE GENOMIC DNA]</scope>
</reference>
<evidence type="ECO:0000313" key="2">
    <source>
        <dbReference type="EMBL" id="GBL87005.1"/>
    </source>
</evidence>
<accession>A0A4Y2B6Q4</accession>
<dbReference type="OrthoDB" id="6627680at2759"/>
<dbReference type="AlphaFoldDB" id="A0A4Y2B6Q4"/>
<keyword evidence="3" id="KW-1185">Reference proteome</keyword>